<organism evidence="1 2">
    <name type="scientific">Linum trigynum</name>
    <dbReference type="NCBI Taxonomy" id="586398"/>
    <lineage>
        <taxon>Eukaryota</taxon>
        <taxon>Viridiplantae</taxon>
        <taxon>Streptophyta</taxon>
        <taxon>Embryophyta</taxon>
        <taxon>Tracheophyta</taxon>
        <taxon>Spermatophyta</taxon>
        <taxon>Magnoliopsida</taxon>
        <taxon>eudicotyledons</taxon>
        <taxon>Gunneridae</taxon>
        <taxon>Pentapetalae</taxon>
        <taxon>rosids</taxon>
        <taxon>fabids</taxon>
        <taxon>Malpighiales</taxon>
        <taxon>Linaceae</taxon>
        <taxon>Linum</taxon>
    </lineage>
</organism>
<gene>
    <name evidence="1" type="ORF">LTRI10_LOCUS6812</name>
</gene>
<evidence type="ECO:0000313" key="1">
    <source>
        <dbReference type="EMBL" id="CAL1359318.1"/>
    </source>
</evidence>
<name>A0AAV2CU29_9ROSI</name>
<reference evidence="1 2" key="1">
    <citation type="submission" date="2024-04" db="EMBL/GenBank/DDBJ databases">
        <authorList>
            <person name="Fracassetti M."/>
        </authorList>
    </citation>
    <scope>NUCLEOTIDE SEQUENCE [LARGE SCALE GENOMIC DNA]</scope>
</reference>
<dbReference type="AlphaFoldDB" id="A0AAV2CU29"/>
<evidence type="ECO:0008006" key="3">
    <source>
        <dbReference type="Google" id="ProtNLM"/>
    </source>
</evidence>
<proteinExistence type="predicted"/>
<sequence>MPGRREQQICNGVFEEEGVARNRLDVPKIAIPENRWVGAEEGVTKNLLLDLRSRTHIWFKNRAKVGWTTTAMTEVATCGATTTMIAATE</sequence>
<dbReference type="EMBL" id="OZ034814">
    <property type="protein sequence ID" value="CAL1359318.1"/>
    <property type="molecule type" value="Genomic_DNA"/>
</dbReference>
<keyword evidence="2" id="KW-1185">Reference proteome</keyword>
<dbReference type="Proteomes" id="UP001497516">
    <property type="component" value="Chromosome 10"/>
</dbReference>
<protein>
    <recommendedName>
        <fullName evidence="3">DNA-directed RNA polymerase</fullName>
    </recommendedName>
</protein>
<evidence type="ECO:0000313" key="2">
    <source>
        <dbReference type="Proteomes" id="UP001497516"/>
    </source>
</evidence>
<accession>A0AAV2CU29</accession>